<dbReference type="GeneID" id="18932552"/>
<proteinExistence type="predicted"/>
<dbReference type="Pfam" id="PF05971">
    <property type="entry name" value="Methyltransf_10"/>
    <property type="match status" value="1"/>
</dbReference>
<dbReference type="PANTHER" id="PTHR13393:SF0">
    <property type="entry name" value="RNA N6-ADENOSINE-METHYLTRANSFERASE METTL16"/>
    <property type="match status" value="1"/>
</dbReference>
<dbReference type="SUPFAM" id="SSF53335">
    <property type="entry name" value="S-adenosyl-L-methionine-dependent methyltransferases"/>
    <property type="match status" value="1"/>
</dbReference>
<dbReference type="VEuPathDB" id="FungiDB:MELLADRAFT_74344"/>
<dbReference type="HOGENOM" id="CLU_027534_7_1_1"/>
<gene>
    <name evidence="3" type="ORF">MELLADRAFT_74344</name>
</gene>
<keyword evidence="4" id="KW-1185">Reference proteome</keyword>
<dbReference type="Gene3D" id="3.40.50.150">
    <property type="entry name" value="Vaccinia Virus protein VP39"/>
    <property type="match status" value="1"/>
</dbReference>
<dbReference type="KEGG" id="mlr:MELLADRAFT_74344"/>
<feature type="non-terminal residue" evidence="3">
    <location>
        <position position="219"/>
    </location>
</feature>
<dbReference type="eggNOG" id="KOG2912">
    <property type="taxonomic scope" value="Eukaryota"/>
</dbReference>
<dbReference type="EMBL" id="GL883096">
    <property type="protein sequence ID" value="EGG09833.1"/>
    <property type="molecule type" value="Genomic_DNA"/>
</dbReference>
<sequence>MHPKNPYCAAPPDFAALAYSYPGLKPFLIDRSDGTARVLIDFKNPEAIRQLSIALLKRDFDLDISLPPDRLCPMVPGRLDYCLWIIDLLDLQDLEITNGEDLIGVDIGTGASAIYPLLFSRLLSCVKMMATEIDQKSYESAQTNISNNDLAKQIDLIRYTVKQSSIFPTAHILASPCRLAFTMCNPPFYSSREEMDELSLKKDAGPLATCTGSDTEMIT</sequence>
<dbReference type="STRING" id="747676.F4RD42"/>
<evidence type="ECO:0000313" key="4">
    <source>
        <dbReference type="Proteomes" id="UP000001072"/>
    </source>
</evidence>
<name>F4RD42_MELLP</name>
<dbReference type="GO" id="GO:0008168">
    <property type="term" value="F:methyltransferase activity"/>
    <property type="evidence" value="ECO:0007669"/>
    <property type="project" value="UniProtKB-KW"/>
</dbReference>
<protein>
    <recommendedName>
        <fullName evidence="5">U6 small nuclear RNA (adenine-(43)-N(6))-methyltransferase</fullName>
    </recommendedName>
</protein>
<accession>F4RD42</accession>
<reference evidence="4" key="1">
    <citation type="journal article" date="2011" name="Proc. Natl. Acad. Sci. U.S.A.">
        <title>Obligate biotrophy features unraveled by the genomic analysis of rust fungi.</title>
        <authorList>
            <person name="Duplessis S."/>
            <person name="Cuomo C.A."/>
            <person name="Lin Y.-C."/>
            <person name="Aerts A."/>
            <person name="Tisserant E."/>
            <person name="Veneault-Fourrey C."/>
            <person name="Joly D.L."/>
            <person name="Hacquard S."/>
            <person name="Amselem J."/>
            <person name="Cantarel B.L."/>
            <person name="Chiu R."/>
            <person name="Coutinho P.M."/>
            <person name="Feau N."/>
            <person name="Field M."/>
            <person name="Frey P."/>
            <person name="Gelhaye E."/>
            <person name="Goldberg J."/>
            <person name="Grabherr M.G."/>
            <person name="Kodira C.D."/>
            <person name="Kohler A."/>
            <person name="Kuees U."/>
            <person name="Lindquist E.A."/>
            <person name="Lucas S.M."/>
            <person name="Mago R."/>
            <person name="Mauceli E."/>
            <person name="Morin E."/>
            <person name="Murat C."/>
            <person name="Pangilinan J.L."/>
            <person name="Park R."/>
            <person name="Pearson M."/>
            <person name="Quesneville H."/>
            <person name="Rouhier N."/>
            <person name="Sakthikumar S."/>
            <person name="Salamov A.A."/>
            <person name="Schmutz J."/>
            <person name="Selles B."/>
            <person name="Shapiro H."/>
            <person name="Tanguay P."/>
            <person name="Tuskan G.A."/>
            <person name="Henrissat B."/>
            <person name="Van de Peer Y."/>
            <person name="Rouze P."/>
            <person name="Ellis J.G."/>
            <person name="Dodds P.N."/>
            <person name="Schein J.E."/>
            <person name="Zhong S."/>
            <person name="Hamelin R.C."/>
            <person name="Grigoriev I.V."/>
            <person name="Szabo L.J."/>
            <person name="Martin F."/>
        </authorList>
    </citation>
    <scope>NUCLEOTIDE SEQUENCE [LARGE SCALE GENOMIC DNA]</scope>
    <source>
        <strain evidence="4">98AG31 / pathotype 3-4-7</strain>
    </source>
</reference>
<dbReference type="OrthoDB" id="514248at2759"/>
<dbReference type="RefSeq" id="XP_007406887.1">
    <property type="nucleotide sequence ID" value="XM_007406825.1"/>
</dbReference>
<evidence type="ECO:0008006" key="5">
    <source>
        <dbReference type="Google" id="ProtNLM"/>
    </source>
</evidence>
<dbReference type="GO" id="GO:0005634">
    <property type="term" value="C:nucleus"/>
    <property type="evidence" value="ECO:0007669"/>
    <property type="project" value="TreeGrafter"/>
</dbReference>
<organism evidence="4">
    <name type="scientific">Melampsora larici-populina (strain 98AG31 / pathotype 3-4-7)</name>
    <name type="common">Poplar leaf rust fungus</name>
    <dbReference type="NCBI Taxonomy" id="747676"/>
    <lineage>
        <taxon>Eukaryota</taxon>
        <taxon>Fungi</taxon>
        <taxon>Dikarya</taxon>
        <taxon>Basidiomycota</taxon>
        <taxon>Pucciniomycotina</taxon>
        <taxon>Pucciniomycetes</taxon>
        <taxon>Pucciniales</taxon>
        <taxon>Melampsoraceae</taxon>
        <taxon>Melampsora</taxon>
    </lineage>
</organism>
<dbReference type="SMR" id="F4RD42"/>
<keyword evidence="2" id="KW-0808">Transferase</keyword>
<dbReference type="AlphaFoldDB" id="F4RD42"/>
<dbReference type="Proteomes" id="UP000001072">
    <property type="component" value="Unassembled WGS sequence"/>
</dbReference>
<evidence type="ECO:0000256" key="1">
    <source>
        <dbReference type="ARBA" id="ARBA00022603"/>
    </source>
</evidence>
<dbReference type="InterPro" id="IPR010286">
    <property type="entry name" value="METTL16/RlmF"/>
</dbReference>
<dbReference type="PANTHER" id="PTHR13393">
    <property type="entry name" value="SAM-DEPENDENT METHYLTRANSFERASE"/>
    <property type="match status" value="1"/>
</dbReference>
<evidence type="ECO:0000313" key="3">
    <source>
        <dbReference type="EMBL" id="EGG09833.1"/>
    </source>
</evidence>
<dbReference type="InterPro" id="IPR029063">
    <property type="entry name" value="SAM-dependent_MTases_sf"/>
</dbReference>
<dbReference type="InParanoid" id="F4RD42"/>
<dbReference type="GO" id="GO:0070475">
    <property type="term" value="P:rRNA base methylation"/>
    <property type="evidence" value="ECO:0007669"/>
    <property type="project" value="TreeGrafter"/>
</dbReference>
<evidence type="ECO:0000256" key="2">
    <source>
        <dbReference type="ARBA" id="ARBA00022679"/>
    </source>
</evidence>
<keyword evidence="1" id="KW-0489">Methyltransferase</keyword>